<organism evidence="2 3">
    <name type="scientific">Aulographum hederae CBS 113979</name>
    <dbReference type="NCBI Taxonomy" id="1176131"/>
    <lineage>
        <taxon>Eukaryota</taxon>
        <taxon>Fungi</taxon>
        <taxon>Dikarya</taxon>
        <taxon>Ascomycota</taxon>
        <taxon>Pezizomycotina</taxon>
        <taxon>Dothideomycetes</taxon>
        <taxon>Pleosporomycetidae</taxon>
        <taxon>Aulographales</taxon>
        <taxon>Aulographaceae</taxon>
    </lineage>
</organism>
<proteinExistence type="predicted"/>
<sequence>MAAVAVPTSSLLLAGSWRLCIPSCGPQLFYANFLFSQSHAPFNPGSAHCFPITATATMFGSEKQTNLRLGTSPSAAYMQVTPARRTQLQQRCIQKAELDSGDGNPGYLSIGLGLGIWICR</sequence>
<feature type="signal peptide" evidence="1">
    <location>
        <begin position="1"/>
        <end position="18"/>
    </location>
</feature>
<accession>A0A6G1GPC6</accession>
<protein>
    <recommendedName>
        <fullName evidence="4">Secreted protein</fullName>
    </recommendedName>
</protein>
<dbReference type="Proteomes" id="UP000800041">
    <property type="component" value="Unassembled WGS sequence"/>
</dbReference>
<evidence type="ECO:0000313" key="3">
    <source>
        <dbReference type="Proteomes" id="UP000800041"/>
    </source>
</evidence>
<evidence type="ECO:0008006" key="4">
    <source>
        <dbReference type="Google" id="ProtNLM"/>
    </source>
</evidence>
<keyword evidence="1" id="KW-0732">Signal</keyword>
<evidence type="ECO:0000313" key="2">
    <source>
        <dbReference type="EMBL" id="KAF1982682.1"/>
    </source>
</evidence>
<dbReference type="AlphaFoldDB" id="A0A6G1GPC6"/>
<evidence type="ECO:0000256" key="1">
    <source>
        <dbReference type="SAM" id="SignalP"/>
    </source>
</evidence>
<gene>
    <name evidence="2" type="ORF">K402DRAFT_397395</name>
</gene>
<reference evidence="2" key="1">
    <citation type="journal article" date="2020" name="Stud. Mycol.">
        <title>101 Dothideomycetes genomes: a test case for predicting lifestyles and emergence of pathogens.</title>
        <authorList>
            <person name="Haridas S."/>
            <person name="Albert R."/>
            <person name="Binder M."/>
            <person name="Bloem J."/>
            <person name="Labutti K."/>
            <person name="Salamov A."/>
            <person name="Andreopoulos B."/>
            <person name="Baker S."/>
            <person name="Barry K."/>
            <person name="Bills G."/>
            <person name="Bluhm B."/>
            <person name="Cannon C."/>
            <person name="Castanera R."/>
            <person name="Culley D."/>
            <person name="Daum C."/>
            <person name="Ezra D."/>
            <person name="Gonzalez J."/>
            <person name="Henrissat B."/>
            <person name="Kuo A."/>
            <person name="Liang C."/>
            <person name="Lipzen A."/>
            <person name="Lutzoni F."/>
            <person name="Magnuson J."/>
            <person name="Mondo S."/>
            <person name="Nolan M."/>
            <person name="Ohm R."/>
            <person name="Pangilinan J."/>
            <person name="Park H.-J."/>
            <person name="Ramirez L."/>
            <person name="Alfaro M."/>
            <person name="Sun H."/>
            <person name="Tritt A."/>
            <person name="Yoshinaga Y."/>
            <person name="Zwiers L.-H."/>
            <person name="Turgeon B."/>
            <person name="Goodwin S."/>
            <person name="Spatafora J."/>
            <person name="Crous P."/>
            <person name="Grigoriev I."/>
        </authorList>
    </citation>
    <scope>NUCLEOTIDE SEQUENCE</scope>
    <source>
        <strain evidence="2">CBS 113979</strain>
    </source>
</reference>
<dbReference type="EMBL" id="ML977182">
    <property type="protein sequence ID" value="KAF1982682.1"/>
    <property type="molecule type" value="Genomic_DNA"/>
</dbReference>
<keyword evidence="3" id="KW-1185">Reference proteome</keyword>
<name>A0A6G1GPC6_9PEZI</name>
<feature type="chain" id="PRO_5026217117" description="Secreted protein" evidence="1">
    <location>
        <begin position="19"/>
        <end position="120"/>
    </location>
</feature>